<dbReference type="Proteomes" id="UP000623467">
    <property type="component" value="Unassembled WGS sequence"/>
</dbReference>
<gene>
    <name evidence="1" type="ORF">MSAN_01122700</name>
</gene>
<keyword evidence="2" id="KW-1185">Reference proteome</keyword>
<organism evidence="1 2">
    <name type="scientific">Mycena sanguinolenta</name>
    <dbReference type="NCBI Taxonomy" id="230812"/>
    <lineage>
        <taxon>Eukaryota</taxon>
        <taxon>Fungi</taxon>
        <taxon>Dikarya</taxon>
        <taxon>Basidiomycota</taxon>
        <taxon>Agaricomycotina</taxon>
        <taxon>Agaricomycetes</taxon>
        <taxon>Agaricomycetidae</taxon>
        <taxon>Agaricales</taxon>
        <taxon>Marasmiineae</taxon>
        <taxon>Mycenaceae</taxon>
        <taxon>Mycena</taxon>
    </lineage>
</organism>
<evidence type="ECO:0000313" key="2">
    <source>
        <dbReference type="Proteomes" id="UP000623467"/>
    </source>
</evidence>
<dbReference type="AlphaFoldDB" id="A0A8H7D6A0"/>
<protein>
    <submittedName>
        <fullName evidence="1">Uncharacterized protein</fullName>
    </submittedName>
</protein>
<sequence>MPLSLATPLAPDPLVPATPAPVPASGGSLGLDRRQVPASPSRFHCFPFQHFPARSRPLPDHRRLCAFFSILTENLPSPLPNWKASAAQRALILSFALTAISLVCSPWRTSNTLFSFLGPTRRYHTIIVNHDFRPTRARFPPPWIQKPLRPDQITQNWFVNSWGLFCRNHNYLRKLHEKSGKDDPIVQFSTFEEAVASLPLWSSFADTFTFRDGCFYKSRNIYYIVDGVPELYRSSKSAEEAWVAQGEQWAPIFVTLGFCQAQACVSMMKNPDAVKQMPEDL</sequence>
<name>A0A8H7D6A0_9AGAR</name>
<reference evidence="1" key="1">
    <citation type="submission" date="2020-05" db="EMBL/GenBank/DDBJ databases">
        <title>Mycena genomes resolve the evolution of fungal bioluminescence.</title>
        <authorList>
            <person name="Tsai I.J."/>
        </authorList>
    </citation>
    <scope>NUCLEOTIDE SEQUENCE</scope>
    <source>
        <strain evidence="1">160909Yilan</strain>
    </source>
</reference>
<comment type="caution">
    <text evidence="1">The sequence shown here is derived from an EMBL/GenBank/DDBJ whole genome shotgun (WGS) entry which is preliminary data.</text>
</comment>
<proteinExistence type="predicted"/>
<accession>A0A8H7D6A0</accession>
<evidence type="ECO:0000313" key="1">
    <source>
        <dbReference type="EMBL" id="KAF7360927.1"/>
    </source>
</evidence>
<dbReference type="EMBL" id="JACAZH010000008">
    <property type="protein sequence ID" value="KAF7360927.1"/>
    <property type="molecule type" value="Genomic_DNA"/>
</dbReference>